<dbReference type="PROSITE" id="PS51318">
    <property type="entry name" value="TAT"/>
    <property type="match status" value="1"/>
</dbReference>
<keyword evidence="6" id="KW-0411">Iron-sulfur</keyword>
<keyword evidence="10" id="KW-0732">Signal</keyword>
<evidence type="ECO:0000256" key="10">
    <source>
        <dbReference type="SAM" id="SignalP"/>
    </source>
</evidence>
<dbReference type="PROSITE" id="PS51296">
    <property type="entry name" value="RIESKE"/>
    <property type="match status" value="1"/>
</dbReference>
<feature type="signal peptide" evidence="10">
    <location>
        <begin position="1"/>
        <end position="29"/>
    </location>
</feature>
<gene>
    <name evidence="12" type="ORF">EG850_11735</name>
</gene>
<keyword evidence="7" id="KW-1015">Disulfide bond</keyword>
<evidence type="ECO:0000256" key="3">
    <source>
        <dbReference type="ARBA" id="ARBA00022714"/>
    </source>
</evidence>
<dbReference type="GO" id="GO:0046872">
    <property type="term" value="F:metal ion binding"/>
    <property type="evidence" value="ECO:0007669"/>
    <property type="project" value="UniProtKB-KW"/>
</dbReference>
<dbReference type="Gene3D" id="2.102.10.10">
    <property type="entry name" value="Rieske [2Fe-2S] iron-sulphur domain"/>
    <property type="match status" value="1"/>
</dbReference>
<keyword evidence="5" id="KW-0408">Iron</keyword>
<feature type="domain" description="Rieske" evidence="11">
    <location>
        <begin position="47"/>
        <end position="139"/>
    </location>
</feature>
<evidence type="ECO:0000256" key="8">
    <source>
        <dbReference type="ARBA" id="ARBA00029586"/>
    </source>
</evidence>
<accession>A0A3P3VT39</accession>
<comment type="function">
    <text evidence="1">Iron-sulfur subunit of the cytochrome bc1 complex, an essential component of the respiratory electron transport chain required for ATP synthesis. The bc1 complex catalyzes the oxidation of menaquinol and the reduction of cytochrome c in the respiratory chain. The bc1 complex operates through a Q-cycle mechanism that couples electron transfer to generation of the proton gradient that drives ATP synthesis.</text>
</comment>
<evidence type="ECO:0000313" key="12">
    <source>
        <dbReference type="EMBL" id="RRJ85820.1"/>
    </source>
</evidence>
<dbReference type="RefSeq" id="WP_124973697.1">
    <property type="nucleotide sequence ID" value="NZ_RQVS01000017.1"/>
</dbReference>
<dbReference type="InterPro" id="IPR006311">
    <property type="entry name" value="TAT_signal"/>
</dbReference>
<dbReference type="InterPro" id="IPR036922">
    <property type="entry name" value="Rieske_2Fe-2S_sf"/>
</dbReference>
<sequence length="140" mass="13796">MTSAEPTRRAFVRSVTALGGAAATTAFLAACTSGGGSPVEPSAPSEPVQLPTAEVPVGGGVVLVAHNIVVTQPTAGAFHAFSAICTHQGCPISSVEDRGAYCACHSSYFDITSGKPVAGPATTALPTIAVAVNGDTLTIG</sequence>
<dbReference type="GO" id="GO:0051537">
    <property type="term" value="F:2 iron, 2 sulfur cluster binding"/>
    <property type="evidence" value="ECO:0007669"/>
    <property type="project" value="UniProtKB-KW"/>
</dbReference>
<dbReference type="CDD" id="cd03467">
    <property type="entry name" value="Rieske"/>
    <property type="match status" value="1"/>
</dbReference>
<comment type="caution">
    <text evidence="12">The sequence shown here is derived from an EMBL/GenBank/DDBJ whole genome shotgun (WGS) entry which is preliminary data.</text>
</comment>
<dbReference type="Pfam" id="PF00355">
    <property type="entry name" value="Rieske"/>
    <property type="match status" value="1"/>
</dbReference>
<proteinExistence type="predicted"/>
<organism evidence="12 13">
    <name type="scientific">Gulosibacter macacae</name>
    <dbReference type="NCBI Taxonomy" id="2488791"/>
    <lineage>
        <taxon>Bacteria</taxon>
        <taxon>Bacillati</taxon>
        <taxon>Actinomycetota</taxon>
        <taxon>Actinomycetes</taxon>
        <taxon>Micrococcales</taxon>
        <taxon>Microbacteriaceae</taxon>
        <taxon>Gulosibacter</taxon>
    </lineage>
</organism>
<reference evidence="12 13" key="1">
    <citation type="submission" date="2018-11" db="EMBL/GenBank/DDBJ databases">
        <title>YIM 102482-1 draft genome.</title>
        <authorList>
            <person name="Li G."/>
            <person name="Jiang Y."/>
        </authorList>
    </citation>
    <scope>NUCLEOTIDE SEQUENCE [LARGE SCALE GENOMIC DNA]</scope>
    <source>
        <strain evidence="12 13">YIM 102482-1</strain>
    </source>
</reference>
<evidence type="ECO:0000256" key="9">
    <source>
        <dbReference type="ARBA" id="ARBA00034078"/>
    </source>
</evidence>
<name>A0A3P3VT39_9MICO</name>
<dbReference type="Proteomes" id="UP000274391">
    <property type="component" value="Unassembled WGS sequence"/>
</dbReference>
<dbReference type="EMBL" id="RQVS01000017">
    <property type="protein sequence ID" value="RRJ85820.1"/>
    <property type="molecule type" value="Genomic_DNA"/>
</dbReference>
<dbReference type="PRINTS" id="PR00162">
    <property type="entry name" value="RIESKE"/>
</dbReference>
<dbReference type="GO" id="GO:0004497">
    <property type="term" value="F:monooxygenase activity"/>
    <property type="evidence" value="ECO:0007669"/>
    <property type="project" value="UniProtKB-ARBA"/>
</dbReference>
<evidence type="ECO:0000256" key="6">
    <source>
        <dbReference type="ARBA" id="ARBA00023014"/>
    </source>
</evidence>
<evidence type="ECO:0000259" key="11">
    <source>
        <dbReference type="PROSITE" id="PS51296"/>
    </source>
</evidence>
<keyword evidence="3" id="KW-0001">2Fe-2S</keyword>
<evidence type="ECO:0000256" key="7">
    <source>
        <dbReference type="ARBA" id="ARBA00023157"/>
    </source>
</evidence>
<dbReference type="GO" id="GO:0016705">
    <property type="term" value="F:oxidoreductase activity, acting on paired donors, with incorporation or reduction of molecular oxygen"/>
    <property type="evidence" value="ECO:0007669"/>
    <property type="project" value="UniProtKB-ARBA"/>
</dbReference>
<evidence type="ECO:0000256" key="5">
    <source>
        <dbReference type="ARBA" id="ARBA00023004"/>
    </source>
</evidence>
<evidence type="ECO:0000313" key="13">
    <source>
        <dbReference type="Proteomes" id="UP000274391"/>
    </source>
</evidence>
<dbReference type="SUPFAM" id="SSF50022">
    <property type="entry name" value="ISP domain"/>
    <property type="match status" value="1"/>
</dbReference>
<keyword evidence="13" id="KW-1185">Reference proteome</keyword>
<dbReference type="GO" id="GO:0016020">
    <property type="term" value="C:membrane"/>
    <property type="evidence" value="ECO:0007669"/>
    <property type="project" value="InterPro"/>
</dbReference>
<feature type="chain" id="PRO_5038667325" description="Cytochrome bc1 complex Rieske iron-sulfur subunit" evidence="10">
    <location>
        <begin position="30"/>
        <end position="140"/>
    </location>
</feature>
<dbReference type="PANTHER" id="PTHR10134">
    <property type="entry name" value="CYTOCHROME B-C1 COMPLEX SUBUNIT RIESKE, MITOCHONDRIAL"/>
    <property type="match status" value="1"/>
</dbReference>
<dbReference type="InterPro" id="IPR005805">
    <property type="entry name" value="Rieske_Fe-S_prot_C"/>
</dbReference>
<dbReference type="InterPro" id="IPR017941">
    <property type="entry name" value="Rieske_2Fe-2S"/>
</dbReference>
<evidence type="ECO:0000256" key="1">
    <source>
        <dbReference type="ARBA" id="ARBA00002494"/>
    </source>
</evidence>
<evidence type="ECO:0000256" key="4">
    <source>
        <dbReference type="ARBA" id="ARBA00022723"/>
    </source>
</evidence>
<keyword evidence="4" id="KW-0479">Metal-binding</keyword>
<dbReference type="InterPro" id="IPR014349">
    <property type="entry name" value="Rieske_Fe-S_prot"/>
</dbReference>
<dbReference type="AlphaFoldDB" id="A0A3P3VT39"/>
<evidence type="ECO:0000256" key="2">
    <source>
        <dbReference type="ARBA" id="ARBA00015816"/>
    </source>
</evidence>
<comment type="cofactor">
    <cofactor evidence="9">
        <name>[2Fe-2S] cluster</name>
        <dbReference type="ChEBI" id="CHEBI:190135"/>
    </cofactor>
</comment>
<protein>
    <recommendedName>
        <fullName evidence="2">Cytochrome bc1 complex Rieske iron-sulfur subunit</fullName>
    </recommendedName>
    <alternativeName>
        <fullName evidence="8">Cytochrome bc1 reductase complex subunit QcrA</fullName>
    </alternativeName>
</protein>
<dbReference type="OrthoDB" id="25106at2"/>